<dbReference type="RefSeq" id="WP_145261068.1">
    <property type="nucleotide sequence ID" value="NZ_CP036316.1"/>
</dbReference>
<evidence type="ECO:0000313" key="2">
    <source>
        <dbReference type="EMBL" id="QDT64147.1"/>
    </source>
</evidence>
<name>A0A517T707_9PLAN</name>
<organism evidence="2 3">
    <name type="scientific">Calycomorphotria hydatis</name>
    <dbReference type="NCBI Taxonomy" id="2528027"/>
    <lineage>
        <taxon>Bacteria</taxon>
        <taxon>Pseudomonadati</taxon>
        <taxon>Planctomycetota</taxon>
        <taxon>Planctomycetia</taxon>
        <taxon>Planctomycetales</taxon>
        <taxon>Planctomycetaceae</taxon>
        <taxon>Calycomorphotria</taxon>
    </lineage>
</organism>
<dbReference type="GO" id="GO:0016989">
    <property type="term" value="F:sigma factor antagonist activity"/>
    <property type="evidence" value="ECO:0007669"/>
    <property type="project" value="TreeGrafter"/>
</dbReference>
<protein>
    <submittedName>
        <fullName evidence="2">FecR protein</fullName>
    </submittedName>
</protein>
<proteinExistence type="predicted"/>
<dbReference type="EMBL" id="CP036316">
    <property type="protein sequence ID" value="QDT64147.1"/>
    <property type="molecule type" value="Genomic_DNA"/>
</dbReference>
<keyword evidence="1" id="KW-0812">Transmembrane</keyword>
<dbReference type="OrthoDB" id="275800at2"/>
<evidence type="ECO:0000313" key="3">
    <source>
        <dbReference type="Proteomes" id="UP000319976"/>
    </source>
</evidence>
<evidence type="ECO:0000256" key="1">
    <source>
        <dbReference type="SAM" id="Phobius"/>
    </source>
</evidence>
<sequence length="442" mass="48713">MDDLSPTQAELIQLASTACDDPLNVENSKRLRELLAADVQNRLLFVELMDLQAQMVEYASAAMTTDSVVDAIKQPERRRTTQRILWTVFSIAACLMLIIPLGLWGFSQTAAFKGPVVATVNGFSHEAKLADGRTLAPGLLIHRRDRMELTEGFITLQSAEGATIDLQAPCQIEFLTGGDYRLIQGTLRAIVPPEAVGFTVRTLNARVVDYGTEFTVEYQYGEGTKVFTRVGRVGAFLVDDAGNDIQQMDITEGQAISMDLGNMREIGFFSNLFTIFDQKRGGIRRLDGFATLANNSPRDLTSGATSTPHHVLVIPERQQVTLESDLALQTLDGKRQLPTGTKLSSYLVHFDPGKTSTVPPKGSLDFHGEIIAIVAVSDELHKTDSLFGLDSITYPSLMQRGLELHEDGDLVSLSTDKKTVRFNLDSDPEAKYDQFRILVLEN</sequence>
<dbReference type="PANTHER" id="PTHR30273:SF2">
    <property type="entry name" value="PROTEIN FECR"/>
    <property type="match status" value="1"/>
</dbReference>
<gene>
    <name evidence="2" type="ORF">V22_13780</name>
</gene>
<dbReference type="AlphaFoldDB" id="A0A517T707"/>
<keyword evidence="3" id="KW-1185">Reference proteome</keyword>
<reference evidence="2 3" key="1">
    <citation type="submission" date="2019-02" db="EMBL/GenBank/DDBJ databases">
        <title>Deep-cultivation of Planctomycetes and their phenomic and genomic characterization uncovers novel biology.</title>
        <authorList>
            <person name="Wiegand S."/>
            <person name="Jogler M."/>
            <person name="Boedeker C."/>
            <person name="Pinto D."/>
            <person name="Vollmers J."/>
            <person name="Rivas-Marin E."/>
            <person name="Kohn T."/>
            <person name="Peeters S.H."/>
            <person name="Heuer A."/>
            <person name="Rast P."/>
            <person name="Oberbeckmann S."/>
            <person name="Bunk B."/>
            <person name="Jeske O."/>
            <person name="Meyerdierks A."/>
            <person name="Storesund J.E."/>
            <person name="Kallscheuer N."/>
            <person name="Luecker S."/>
            <person name="Lage O.M."/>
            <person name="Pohl T."/>
            <person name="Merkel B.J."/>
            <person name="Hornburger P."/>
            <person name="Mueller R.-W."/>
            <person name="Bruemmer F."/>
            <person name="Labrenz M."/>
            <person name="Spormann A.M."/>
            <person name="Op den Camp H."/>
            <person name="Overmann J."/>
            <person name="Amann R."/>
            <person name="Jetten M.S.M."/>
            <person name="Mascher T."/>
            <person name="Medema M.H."/>
            <person name="Devos D.P."/>
            <person name="Kaster A.-K."/>
            <person name="Ovreas L."/>
            <person name="Rohde M."/>
            <person name="Galperin M.Y."/>
            <person name="Jogler C."/>
        </authorList>
    </citation>
    <scope>NUCLEOTIDE SEQUENCE [LARGE SCALE GENOMIC DNA]</scope>
    <source>
        <strain evidence="2 3">V22</strain>
    </source>
</reference>
<dbReference type="KEGG" id="chya:V22_13780"/>
<dbReference type="PANTHER" id="PTHR30273">
    <property type="entry name" value="PERIPLASMIC SIGNAL SENSOR AND SIGMA FACTOR ACTIVATOR FECR-RELATED"/>
    <property type="match status" value="1"/>
</dbReference>
<dbReference type="Proteomes" id="UP000319976">
    <property type="component" value="Chromosome"/>
</dbReference>
<accession>A0A517T707</accession>
<dbReference type="InterPro" id="IPR012373">
    <property type="entry name" value="Ferrdict_sens_TM"/>
</dbReference>
<keyword evidence="1" id="KW-0472">Membrane</keyword>
<feature type="transmembrane region" description="Helical" evidence="1">
    <location>
        <begin position="84"/>
        <end position="106"/>
    </location>
</feature>
<keyword evidence="1" id="KW-1133">Transmembrane helix</keyword>